<dbReference type="Proteomes" id="UP000298200">
    <property type="component" value="Unassembled WGS sequence"/>
</dbReference>
<sequence>MNHMYLNRSSKYLLLTFFILGIFVSSLISQTKSCDPIPEERKIEILLKKIGNFEGSFIRNGDAHDAKEAENHLRYKLKEAKNSFFAPDPKEWTAKLFIEKIATKSFLSGTPYKIRYPNGKEVLSSAWLNEELRNIERCP</sequence>
<proteinExistence type="predicted"/>
<protein>
    <submittedName>
        <fullName evidence="1">Uncharacterized protein</fullName>
    </submittedName>
</protein>
<organism evidence="1 2">
    <name type="scientific">Leptospira yanagawae</name>
    <dbReference type="NCBI Taxonomy" id="293069"/>
    <lineage>
        <taxon>Bacteria</taxon>
        <taxon>Pseudomonadati</taxon>
        <taxon>Spirochaetota</taxon>
        <taxon>Spirochaetia</taxon>
        <taxon>Leptospirales</taxon>
        <taxon>Leptospiraceae</taxon>
        <taxon>Leptospira</taxon>
    </lineage>
</organism>
<accession>A0ABY2LXP3</accession>
<dbReference type="InterPro" id="IPR035242">
    <property type="entry name" value="DUF5329"/>
</dbReference>
<comment type="caution">
    <text evidence="1">The sequence shown here is derived from an EMBL/GenBank/DDBJ whole genome shotgun (WGS) entry which is preliminary data.</text>
</comment>
<evidence type="ECO:0000313" key="1">
    <source>
        <dbReference type="EMBL" id="TGL17513.1"/>
    </source>
</evidence>
<dbReference type="RefSeq" id="WP_135637228.1">
    <property type="nucleotide sequence ID" value="NZ_RQFU01000023.1"/>
</dbReference>
<evidence type="ECO:0000313" key="2">
    <source>
        <dbReference type="Proteomes" id="UP000298200"/>
    </source>
</evidence>
<gene>
    <name evidence="1" type="ORF">EHQ46_16745</name>
</gene>
<dbReference type="Pfam" id="PF17263">
    <property type="entry name" value="DUF5329"/>
    <property type="match status" value="1"/>
</dbReference>
<name>A0ABY2LXP3_9LEPT</name>
<reference evidence="2" key="1">
    <citation type="journal article" date="2019" name="PLoS Negl. Trop. Dis.">
        <title>Revisiting the worldwide diversity of Leptospira species in the environment.</title>
        <authorList>
            <person name="Vincent A.T."/>
            <person name="Schiettekatte O."/>
            <person name="Bourhy P."/>
            <person name="Veyrier F.J."/>
            <person name="Picardeau M."/>
        </authorList>
    </citation>
    <scope>NUCLEOTIDE SEQUENCE [LARGE SCALE GENOMIC DNA]</scope>
    <source>
        <strain evidence="2">201800272</strain>
    </source>
</reference>
<keyword evidence="2" id="KW-1185">Reference proteome</keyword>
<dbReference type="EMBL" id="RQFU01000023">
    <property type="protein sequence ID" value="TGL17513.1"/>
    <property type="molecule type" value="Genomic_DNA"/>
</dbReference>